<proteinExistence type="predicted"/>
<sequence>MGDLKSNCGNVLLFIRLKSTARSSRLTSLFHGCTSKAIVEMCYFLFGLNPQHKMVPWWWLYFLDWVHHVNAQFKLPICCK</sequence>
<dbReference type="EMBL" id="CM004404">
    <property type="protein sequence ID" value="OAY22672.1"/>
    <property type="molecule type" value="Genomic_DNA"/>
</dbReference>
<gene>
    <name evidence="1" type="ORF">MANES_18G016900</name>
</gene>
<protein>
    <submittedName>
        <fullName evidence="1">Uncharacterized protein</fullName>
    </submittedName>
</protein>
<evidence type="ECO:0000313" key="1">
    <source>
        <dbReference type="EMBL" id="OAY22671.1"/>
    </source>
</evidence>
<dbReference type="EMBL" id="CM004404">
    <property type="protein sequence ID" value="OAY22671.1"/>
    <property type="molecule type" value="Genomic_DNA"/>
</dbReference>
<reference evidence="1" key="1">
    <citation type="submission" date="2016-02" db="EMBL/GenBank/DDBJ databases">
        <title>WGS assembly of Manihot esculenta.</title>
        <authorList>
            <person name="Bredeson J.V."/>
            <person name="Prochnik S.E."/>
            <person name="Lyons J.B."/>
            <person name="Schmutz J."/>
            <person name="Grimwood J."/>
            <person name="Vrebalov J."/>
            <person name="Bart R.S."/>
            <person name="Amuge T."/>
            <person name="Ferguson M.E."/>
            <person name="Green R."/>
            <person name="Putnam N."/>
            <person name="Stites J."/>
            <person name="Rounsley S."/>
            <person name="Rokhsar D.S."/>
        </authorList>
    </citation>
    <scope>NUCLEOTIDE SEQUENCE [LARGE SCALE GENOMIC DNA]</scope>
    <source>
        <tissue evidence="1">Leaf</tissue>
    </source>
</reference>
<accession>A0A251IPR6</accession>
<name>A0A251IPR6_MANES</name>
<dbReference type="AlphaFoldDB" id="A0A251IPR6"/>
<organism evidence="1">
    <name type="scientific">Manihot esculenta</name>
    <name type="common">Cassava</name>
    <name type="synonym">Jatropha manihot</name>
    <dbReference type="NCBI Taxonomy" id="3983"/>
    <lineage>
        <taxon>Eukaryota</taxon>
        <taxon>Viridiplantae</taxon>
        <taxon>Streptophyta</taxon>
        <taxon>Embryophyta</taxon>
        <taxon>Tracheophyta</taxon>
        <taxon>Spermatophyta</taxon>
        <taxon>Magnoliopsida</taxon>
        <taxon>eudicotyledons</taxon>
        <taxon>Gunneridae</taxon>
        <taxon>Pentapetalae</taxon>
        <taxon>rosids</taxon>
        <taxon>fabids</taxon>
        <taxon>Malpighiales</taxon>
        <taxon>Euphorbiaceae</taxon>
        <taxon>Crotonoideae</taxon>
        <taxon>Manihoteae</taxon>
        <taxon>Manihot</taxon>
    </lineage>
</organism>